<sequence>MSTLTLKSNHFFFIILLFLVSVAFFGLIQPYYSAIIWAIILALIFYPLRMRLSVWLRGRNGIASVITVLLICVIVFIPMMMVLSSLAVEINSLYQRLQNNATDLPQLLSNGIAHLPEWAKGYLRDNDFDSVNAIREKLSGVALSIGRYLAGSAVIIGKGTLGITVSLFLMVYLLFFLLKDGATLVRRIYEVVPLTATIKRRLFLKFAGVARATVKGTLVVAIVQGALGGIGFWFAGFNGSLLWAAMMAFLSLIPAVGTAIVWIPAVIFLYSTDEFVTATALTLYFVIVVGLADNLLRPLLVGKDTRMPDYLILLTTLGGLQLFGINGFVLGPTIAALFITSWNLLAEARVSSAKNSPPTPPQ</sequence>
<dbReference type="GO" id="GO:0016020">
    <property type="term" value="C:membrane"/>
    <property type="evidence" value="ECO:0007669"/>
    <property type="project" value="UniProtKB-SubCell"/>
</dbReference>
<evidence type="ECO:0000256" key="3">
    <source>
        <dbReference type="ARBA" id="ARBA00022692"/>
    </source>
</evidence>
<dbReference type="RefSeq" id="WP_090120048.1">
    <property type="nucleotide sequence ID" value="NZ_CP045300.1"/>
</dbReference>
<feature type="transmembrane region" description="Helical" evidence="6">
    <location>
        <begin position="62"/>
        <end position="88"/>
    </location>
</feature>
<reference evidence="8" key="1">
    <citation type="submission" date="2016-10" db="EMBL/GenBank/DDBJ databases">
        <authorList>
            <person name="Varghese N."/>
            <person name="Submissions S."/>
        </authorList>
    </citation>
    <scope>NUCLEOTIDE SEQUENCE [LARGE SCALE GENOMIC DNA]</scope>
    <source>
        <strain evidence="8">Ah-143</strain>
    </source>
</reference>
<name>A0A1I6ZJ41_9ENTR</name>
<accession>A0A1I6ZJ41</accession>
<feature type="transmembrane region" description="Helical" evidence="6">
    <location>
        <begin position="34"/>
        <end position="50"/>
    </location>
</feature>
<feature type="transmembrane region" description="Helical" evidence="6">
    <location>
        <begin position="275"/>
        <end position="292"/>
    </location>
</feature>
<keyword evidence="3 6" id="KW-0812">Transmembrane</keyword>
<feature type="transmembrane region" description="Helical" evidence="6">
    <location>
        <begin position="209"/>
        <end position="235"/>
    </location>
</feature>
<dbReference type="Proteomes" id="UP000199187">
    <property type="component" value="Unassembled WGS sequence"/>
</dbReference>
<evidence type="ECO:0000256" key="4">
    <source>
        <dbReference type="ARBA" id="ARBA00022989"/>
    </source>
</evidence>
<dbReference type="PANTHER" id="PTHR21716">
    <property type="entry name" value="TRANSMEMBRANE PROTEIN"/>
    <property type="match status" value="1"/>
</dbReference>
<evidence type="ECO:0000313" key="8">
    <source>
        <dbReference type="Proteomes" id="UP000199187"/>
    </source>
</evidence>
<feature type="transmembrane region" description="Helical" evidence="6">
    <location>
        <begin position="148"/>
        <end position="178"/>
    </location>
</feature>
<evidence type="ECO:0000256" key="6">
    <source>
        <dbReference type="SAM" id="Phobius"/>
    </source>
</evidence>
<evidence type="ECO:0000313" key="7">
    <source>
        <dbReference type="EMBL" id="SFT62708.1"/>
    </source>
</evidence>
<proteinExistence type="inferred from homology"/>
<dbReference type="Pfam" id="PF01594">
    <property type="entry name" value="AI-2E_transport"/>
    <property type="match status" value="1"/>
</dbReference>
<comment type="subcellular location">
    <subcellularLocation>
        <location evidence="1">Membrane</location>
        <topology evidence="1">Multi-pass membrane protein</topology>
    </subcellularLocation>
</comment>
<feature type="transmembrane region" description="Helical" evidence="6">
    <location>
        <begin position="312"/>
        <end position="339"/>
    </location>
</feature>
<evidence type="ECO:0000256" key="2">
    <source>
        <dbReference type="ARBA" id="ARBA00009773"/>
    </source>
</evidence>
<keyword evidence="4 6" id="KW-1133">Transmembrane helix</keyword>
<dbReference type="AlphaFoldDB" id="A0A1I6ZJ41"/>
<protein>
    <submittedName>
        <fullName evidence="7">Predicted PurR-regulated permease PerM</fullName>
    </submittedName>
</protein>
<comment type="similarity">
    <text evidence="2">Belongs to the autoinducer-2 exporter (AI-2E) (TC 2.A.86) family.</text>
</comment>
<dbReference type="EMBL" id="FPAU01000001">
    <property type="protein sequence ID" value="SFT62708.1"/>
    <property type="molecule type" value="Genomic_DNA"/>
</dbReference>
<organism evidence="7 8">
    <name type="scientific">Kosakonia arachidis</name>
    <dbReference type="NCBI Taxonomy" id="551989"/>
    <lineage>
        <taxon>Bacteria</taxon>
        <taxon>Pseudomonadati</taxon>
        <taxon>Pseudomonadota</taxon>
        <taxon>Gammaproteobacteria</taxon>
        <taxon>Enterobacterales</taxon>
        <taxon>Enterobacteriaceae</taxon>
        <taxon>Kosakonia</taxon>
    </lineage>
</organism>
<dbReference type="OrthoDB" id="106838at2"/>
<keyword evidence="5 6" id="KW-0472">Membrane</keyword>
<feature type="transmembrane region" description="Helical" evidence="6">
    <location>
        <begin position="241"/>
        <end position="263"/>
    </location>
</feature>
<keyword evidence="8" id="KW-1185">Reference proteome</keyword>
<dbReference type="InterPro" id="IPR002549">
    <property type="entry name" value="AI-2E-like"/>
</dbReference>
<evidence type="ECO:0000256" key="1">
    <source>
        <dbReference type="ARBA" id="ARBA00004141"/>
    </source>
</evidence>
<dbReference type="PANTHER" id="PTHR21716:SF4">
    <property type="entry name" value="TRANSMEMBRANE PROTEIN 245"/>
    <property type="match status" value="1"/>
</dbReference>
<gene>
    <name evidence="7" type="ORF">SAMN05192562_1011198</name>
</gene>
<evidence type="ECO:0000256" key="5">
    <source>
        <dbReference type="ARBA" id="ARBA00023136"/>
    </source>
</evidence>
<feature type="transmembrane region" description="Helical" evidence="6">
    <location>
        <begin position="12"/>
        <end position="28"/>
    </location>
</feature>